<proteinExistence type="predicted"/>
<comment type="cofactor">
    <cofactor evidence="3">
        <name>Mg(2+)</name>
        <dbReference type="ChEBI" id="CHEBI:18420"/>
    </cofactor>
    <text evidence="3">Binds 1 Mg(2+) ion.</text>
</comment>
<comment type="caution">
    <text evidence="4">The sequence shown here is derived from an EMBL/GenBank/DDBJ whole genome shotgun (WGS) entry which is preliminary data.</text>
</comment>
<organism evidence="4">
    <name type="scientific">Caldilinea aerophila</name>
    <dbReference type="NCBI Taxonomy" id="133453"/>
    <lineage>
        <taxon>Bacteria</taxon>
        <taxon>Bacillati</taxon>
        <taxon>Chloroflexota</taxon>
        <taxon>Caldilineae</taxon>
        <taxon>Caldilineales</taxon>
        <taxon>Caldilineaceae</taxon>
        <taxon>Caldilinea</taxon>
    </lineage>
</organism>
<dbReference type="Pfam" id="PF00245">
    <property type="entry name" value="Alk_phosphatase"/>
    <property type="match status" value="1"/>
</dbReference>
<dbReference type="PANTHER" id="PTHR11596">
    <property type="entry name" value="ALKALINE PHOSPHATASE"/>
    <property type="match status" value="1"/>
</dbReference>
<feature type="binding site" evidence="3">
    <location>
        <position position="25"/>
    </location>
    <ligand>
        <name>Zn(2+)</name>
        <dbReference type="ChEBI" id="CHEBI:29105"/>
        <label>2</label>
    </ligand>
</feature>
<feature type="binding site" evidence="3">
    <location>
        <position position="382"/>
    </location>
    <ligand>
        <name>Zn(2+)</name>
        <dbReference type="ChEBI" id="CHEBI:29105"/>
        <label>2</label>
    </ligand>
</feature>
<feature type="binding site" evidence="3">
    <location>
        <position position="25"/>
    </location>
    <ligand>
        <name>Mg(2+)</name>
        <dbReference type="ChEBI" id="CHEBI:18420"/>
    </ligand>
</feature>
<dbReference type="GO" id="GO:0046872">
    <property type="term" value="F:metal ion binding"/>
    <property type="evidence" value="ECO:0007669"/>
    <property type="project" value="UniProtKB-KW"/>
</dbReference>
<dbReference type="EMBL" id="DSMG01000070">
    <property type="protein sequence ID" value="HDX31090.1"/>
    <property type="molecule type" value="Genomic_DNA"/>
</dbReference>
<feature type="active site" description="Phosphoserine intermediate" evidence="2">
    <location>
        <position position="69"/>
    </location>
</feature>
<feature type="binding site" evidence="3">
    <location>
        <position position="335"/>
    </location>
    <ligand>
        <name>Mg(2+)</name>
        <dbReference type="ChEBI" id="CHEBI:18420"/>
    </ligand>
</feature>
<dbReference type="InterPro" id="IPR001952">
    <property type="entry name" value="Alkaline_phosphatase"/>
</dbReference>
<keyword evidence="3" id="KW-0479">Metal-binding</keyword>
<protein>
    <submittedName>
        <fullName evidence="4">Alkaline phosphatase</fullName>
    </submittedName>
</protein>
<keyword evidence="1" id="KW-0597">Phosphoprotein</keyword>
<accession>A0A7C1JXJ0</accession>
<gene>
    <name evidence="4" type="ORF">ENQ20_06295</name>
</gene>
<comment type="cofactor">
    <cofactor evidence="3">
        <name>Zn(2+)</name>
        <dbReference type="ChEBI" id="CHEBI:29105"/>
    </cofactor>
    <text evidence="3">Binds 2 Zn(2+) ions.</text>
</comment>
<feature type="binding site" evidence="3">
    <location>
        <position position="340"/>
    </location>
    <ligand>
        <name>Zn(2+)</name>
        <dbReference type="ChEBI" id="CHEBI:29105"/>
        <label>2</label>
    </ligand>
</feature>
<evidence type="ECO:0000256" key="1">
    <source>
        <dbReference type="ARBA" id="ARBA00022553"/>
    </source>
</evidence>
<dbReference type="Gene3D" id="3.40.720.10">
    <property type="entry name" value="Alkaline Phosphatase, subunit A"/>
    <property type="match status" value="1"/>
</dbReference>
<evidence type="ECO:0000256" key="2">
    <source>
        <dbReference type="PIRSR" id="PIRSR601952-1"/>
    </source>
</evidence>
<dbReference type="GO" id="GO:0004035">
    <property type="term" value="F:alkaline phosphatase activity"/>
    <property type="evidence" value="ECO:0007669"/>
    <property type="project" value="TreeGrafter"/>
</dbReference>
<dbReference type="InterPro" id="IPR017850">
    <property type="entry name" value="Alkaline_phosphatase_core_sf"/>
</dbReference>
<keyword evidence="3" id="KW-0862">Zinc</keyword>
<name>A0A7C1JXJ0_9CHLR</name>
<dbReference type="PANTHER" id="PTHR11596:SF5">
    <property type="entry name" value="ALKALINE PHOSPHATASE"/>
    <property type="match status" value="1"/>
</dbReference>
<dbReference type="SMART" id="SM00098">
    <property type="entry name" value="alkPPc"/>
    <property type="match status" value="1"/>
</dbReference>
<evidence type="ECO:0000313" key="4">
    <source>
        <dbReference type="EMBL" id="HDX31090.1"/>
    </source>
</evidence>
<keyword evidence="3" id="KW-0460">Magnesium</keyword>
<dbReference type="AlphaFoldDB" id="A0A7C1JXJ0"/>
<sequence>MTTSFSPAYSQTEVQTGNVIFFHPDGSGLNHWNAARMYWYGPDGELHWDQLPEMAIYRGHMSDRLVGTSNGGATVHAFGYKVLGPGSFGKDGGIDPDEPGSEGRSILSLSGYPGSIMREAAAAGMPVGIVNDGDLPEPGTGAFLAEVGDRNLSNEIARQFLDGRPGFEGEPLPKVMLGGGEGFFLPSDTPACGEEITLDCYVHVDQVNGRGPARDDGRNLLKEAADLGYVVIRTRAEFDALWERIQAEPDYAPMVLGLFARDDIFNDTTEERLIALGLVDDSMKGTKEGRLIIWGSRPGTPGYNPPTAAEMTQMALELLRRHSEIAGKPFFLVSEVESVDNLPNNANAIGGLRALKAADDTIGVIRQFIAENPNTLLLTAADSDAGGMQVFGPAPVDENGRVATSTGNPTGFGLNHGFPLDGIEGQNTAPFLAAPDAFGNELDFAIGWTGTNDVAGGIVSRAEGLNAELLRTEFRSRFDSTDVYRLMYATLFGELLPASYGQQAPTRSE</sequence>
<dbReference type="SUPFAM" id="SSF53649">
    <property type="entry name" value="Alkaline phosphatase-like"/>
    <property type="match status" value="1"/>
</dbReference>
<evidence type="ECO:0000256" key="3">
    <source>
        <dbReference type="PIRSR" id="PIRSR601952-2"/>
    </source>
</evidence>
<reference evidence="4" key="1">
    <citation type="journal article" date="2020" name="mSystems">
        <title>Genome- and Community-Level Interaction Insights into Carbon Utilization and Element Cycling Functions of Hydrothermarchaeota in Hydrothermal Sediment.</title>
        <authorList>
            <person name="Zhou Z."/>
            <person name="Liu Y."/>
            <person name="Xu W."/>
            <person name="Pan J."/>
            <person name="Luo Z.H."/>
            <person name="Li M."/>
        </authorList>
    </citation>
    <scope>NUCLEOTIDE SEQUENCE [LARGE SCALE GENOMIC DNA]</scope>
    <source>
        <strain evidence="4">SpSt-289</strain>
    </source>
</reference>